<name>H5S9Y3_9BACT</name>
<dbReference type="InterPro" id="IPR015943">
    <property type="entry name" value="WD40/YVTN_repeat-like_dom_sf"/>
</dbReference>
<feature type="transmembrane region" description="Helical" evidence="1">
    <location>
        <begin position="82"/>
        <end position="104"/>
    </location>
</feature>
<dbReference type="Gene3D" id="2.60.40.10">
    <property type="entry name" value="Immunoglobulins"/>
    <property type="match status" value="1"/>
</dbReference>
<dbReference type="PROSITE" id="PS50093">
    <property type="entry name" value="PKD"/>
    <property type="match status" value="1"/>
</dbReference>
<dbReference type="EMBL" id="AP011644">
    <property type="protein sequence ID" value="BAL52969.1"/>
    <property type="molecule type" value="Genomic_DNA"/>
</dbReference>
<feature type="transmembrane region" description="Helical" evidence="1">
    <location>
        <begin position="21"/>
        <end position="43"/>
    </location>
</feature>
<evidence type="ECO:0000259" key="2">
    <source>
        <dbReference type="PROSITE" id="PS50093"/>
    </source>
</evidence>
<gene>
    <name evidence="3" type="ORF">HGMM_F03H09C28</name>
</gene>
<organism evidence="3">
    <name type="scientific">uncultured Acetothermia bacterium</name>
    <dbReference type="NCBI Taxonomy" id="236499"/>
    <lineage>
        <taxon>Bacteria</taxon>
        <taxon>Candidatus Bipolaricaulota</taxon>
        <taxon>environmental samples</taxon>
    </lineage>
</organism>
<dbReference type="SUPFAM" id="SSF49299">
    <property type="entry name" value="PKD domain"/>
    <property type="match status" value="1"/>
</dbReference>
<dbReference type="InterPro" id="IPR000601">
    <property type="entry name" value="PKD_dom"/>
</dbReference>
<dbReference type="CDD" id="cd00146">
    <property type="entry name" value="PKD"/>
    <property type="match status" value="1"/>
</dbReference>
<dbReference type="Gene3D" id="2.130.10.10">
    <property type="entry name" value="YVTN repeat-like/Quinoprotein amine dehydrogenase"/>
    <property type="match status" value="1"/>
</dbReference>
<dbReference type="SUPFAM" id="SSF63829">
    <property type="entry name" value="Calcium-dependent phosphotriesterase"/>
    <property type="match status" value="1"/>
</dbReference>
<dbReference type="SMART" id="SM00089">
    <property type="entry name" value="PKD"/>
    <property type="match status" value="1"/>
</dbReference>
<feature type="transmembrane region" description="Helical" evidence="1">
    <location>
        <begin position="110"/>
        <end position="131"/>
    </location>
</feature>
<dbReference type="Pfam" id="PF18911">
    <property type="entry name" value="PKD_4"/>
    <property type="match status" value="1"/>
</dbReference>
<keyword evidence="1" id="KW-0472">Membrane</keyword>
<evidence type="ECO:0000256" key="1">
    <source>
        <dbReference type="SAM" id="Phobius"/>
    </source>
</evidence>
<reference evidence="3" key="2">
    <citation type="journal article" date="2012" name="PLoS ONE">
        <title>A Deeply Branching Thermophilic Bacterium with an Ancient Acetyl-CoA Pathway Dominates a Subsurface Ecosystem.</title>
        <authorList>
            <person name="Takami H."/>
            <person name="Noguchi H."/>
            <person name="Takaki Y."/>
            <person name="Uchiyama I."/>
            <person name="Toyoda A."/>
            <person name="Nishi S."/>
            <person name="Chee G.-J."/>
            <person name="Arai W."/>
            <person name="Nunoura T."/>
            <person name="Itoh T."/>
            <person name="Hattori M."/>
            <person name="Takai K."/>
        </authorList>
    </citation>
    <scope>NUCLEOTIDE SEQUENCE</scope>
</reference>
<accession>H5S9Y3</accession>
<reference evidence="3" key="1">
    <citation type="journal article" date="2005" name="Environ. Microbiol.">
        <title>Genetic and functional properties of uncultivated thermophilic crenarchaeotes from a subsurface gold mine as revealed by analysis of genome fragments.</title>
        <authorList>
            <person name="Nunoura T."/>
            <person name="Hirayama H."/>
            <person name="Takami H."/>
            <person name="Oida H."/>
            <person name="Nishi S."/>
            <person name="Shimamura S."/>
            <person name="Suzuki Y."/>
            <person name="Inagaki F."/>
            <person name="Takai K."/>
            <person name="Nealson K.H."/>
            <person name="Horikoshi K."/>
        </authorList>
    </citation>
    <scope>NUCLEOTIDE SEQUENCE</scope>
</reference>
<proteinExistence type="predicted"/>
<evidence type="ECO:0000313" key="3">
    <source>
        <dbReference type="EMBL" id="BAL52969.1"/>
    </source>
</evidence>
<dbReference type="AlphaFoldDB" id="H5S9Y3"/>
<sequence>MHTANSAKHTLDLGRLRLHGVALLAGLALLGSLLFPWANFVQLVLKHKILTGVFFVLALLALEVSGYFLIRAVRERAVTLWEALAPLFYSAAGVLSAIFGYFYVLPINPIATVYLLGAVGLAVGTLFLWPQSPQIRALLNGRAFHYSALSTIALTLSVAAVLFSLGWAQRPISINPPIAEFVVSSQTTKVGEPIDFDASASHARQGKIVSYDWDFGDGIWHEAPAPHGAKVTHVYHEPGQYEVMLRVTDDRGEVSTAYSLFITVQGEPGLESVLALPTQDIAGMTWDGTRLWLVDSKNRVLYSQAGPQTWTQHALPKEVQWPAGIEWDGQSFWLADGATMTIYRLSPEDFEILSKWEYPGTIPADLAWDGRLLWAVDEIDSILYALDPSDGRTVREIKLDAEIFPRPVGLAWDGIALWVADMHYGIRRIDPENGRVLGTMAAPEGGQYPIALAWDSGSQGYGRLLIADHDTKKLYQLRVKAWGKEKPGLGEGVSP</sequence>
<feature type="domain" description="PKD" evidence="2">
    <location>
        <begin position="177"/>
        <end position="264"/>
    </location>
</feature>
<protein>
    <submittedName>
        <fullName evidence="3">ABC transporter system substrate-binding protein</fullName>
    </submittedName>
</protein>
<keyword evidence="1" id="KW-1133">Transmembrane helix</keyword>
<dbReference type="InterPro" id="IPR013783">
    <property type="entry name" value="Ig-like_fold"/>
</dbReference>
<dbReference type="InterPro" id="IPR035986">
    <property type="entry name" value="PKD_dom_sf"/>
</dbReference>
<feature type="transmembrane region" description="Helical" evidence="1">
    <location>
        <begin position="49"/>
        <end position="70"/>
    </location>
</feature>
<feature type="transmembrane region" description="Helical" evidence="1">
    <location>
        <begin position="143"/>
        <end position="168"/>
    </location>
</feature>
<dbReference type="InterPro" id="IPR022409">
    <property type="entry name" value="PKD/Chitinase_dom"/>
</dbReference>
<keyword evidence="1" id="KW-0812">Transmembrane</keyword>